<dbReference type="GeneID" id="94835025"/>
<accession>A0A1J4KKX0</accession>
<name>A0A1J4KKX0_9EUKA</name>
<keyword evidence="3" id="KW-1185">Reference proteome</keyword>
<dbReference type="EMBL" id="MLAK01000579">
    <property type="protein sequence ID" value="OHT11786.1"/>
    <property type="molecule type" value="Genomic_DNA"/>
</dbReference>
<protein>
    <submittedName>
        <fullName evidence="2">Uncharacterized protein</fullName>
    </submittedName>
</protein>
<feature type="compositionally biased region" description="Polar residues" evidence="1">
    <location>
        <begin position="182"/>
        <end position="195"/>
    </location>
</feature>
<dbReference type="AlphaFoldDB" id="A0A1J4KKX0"/>
<dbReference type="VEuPathDB" id="TrichDB:TRFO_18682"/>
<organism evidence="2 3">
    <name type="scientific">Tritrichomonas foetus</name>
    <dbReference type="NCBI Taxonomy" id="1144522"/>
    <lineage>
        <taxon>Eukaryota</taxon>
        <taxon>Metamonada</taxon>
        <taxon>Parabasalia</taxon>
        <taxon>Tritrichomonadida</taxon>
        <taxon>Tritrichomonadidae</taxon>
        <taxon>Tritrichomonas</taxon>
    </lineage>
</organism>
<comment type="caution">
    <text evidence="2">The sequence shown here is derived from an EMBL/GenBank/DDBJ whole genome shotgun (WGS) entry which is preliminary data.</text>
</comment>
<feature type="region of interest" description="Disordered" evidence="1">
    <location>
        <begin position="168"/>
        <end position="228"/>
    </location>
</feature>
<proteinExistence type="predicted"/>
<sequence>MTTVVFGIEILIHRIEFIQVESFPSLTIQVDKNEPQILLPYSKEAHPGDIWDEEKAYQLIYIIDAFESCVTYPFTLELVSPVETTALGKCTFELKPLICDAIAAHGCSPIASQTSFLRDFERREVACLTFDIRTVFFRMTQKRAATTNSQVKNMPRHSRYQALSIRNIPASEDGKDHGSMKASDSPSVSRSNMSHRASFDTRRRRDTQDPHAGTVVPRHRKAVSSVSNPLQSNFEFVSDFRQ</sequence>
<reference evidence="2" key="1">
    <citation type="submission" date="2016-10" db="EMBL/GenBank/DDBJ databases">
        <authorList>
            <person name="Benchimol M."/>
            <person name="Almeida L.G."/>
            <person name="Vasconcelos A.T."/>
            <person name="Perreira-Neves A."/>
            <person name="Rosa I.A."/>
            <person name="Tasca T."/>
            <person name="Bogo M.R."/>
            <person name="de Souza W."/>
        </authorList>
    </citation>
    <scope>NUCLEOTIDE SEQUENCE [LARGE SCALE GENOMIC DNA]</scope>
    <source>
        <strain evidence="2">K</strain>
    </source>
</reference>
<feature type="compositionally biased region" description="Basic and acidic residues" evidence="1">
    <location>
        <begin position="197"/>
        <end position="209"/>
    </location>
</feature>
<evidence type="ECO:0000313" key="2">
    <source>
        <dbReference type="EMBL" id="OHT11786.1"/>
    </source>
</evidence>
<evidence type="ECO:0000313" key="3">
    <source>
        <dbReference type="Proteomes" id="UP000179807"/>
    </source>
</evidence>
<gene>
    <name evidence="2" type="ORF">TRFO_18682</name>
</gene>
<dbReference type="RefSeq" id="XP_068364922.1">
    <property type="nucleotide sequence ID" value="XM_068500321.1"/>
</dbReference>
<evidence type="ECO:0000256" key="1">
    <source>
        <dbReference type="SAM" id="MobiDB-lite"/>
    </source>
</evidence>
<dbReference type="Proteomes" id="UP000179807">
    <property type="component" value="Unassembled WGS sequence"/>
</dbReference>